<proteinExistence type="predicted"/>
<evidence type="ECO:0000313" key="5">
    <source>
        <dbReference type="Proteomes" id="UP000219452"/>
    </source>
</evidence>
<evidence type="ECO:0000313" key="4">
    <source>
        <dbReference type="EMBL" id="SOD97584.1"/>
    </source>
</evidence>
<evidence type="ECO:0000256" key="2">
    <source>
        <dbReference type="SAM" id="Phobius"/>
    </source>
</evidence>
<accession>A0A286GRL5</accession>
<feature type="domain" description="LysM" evidence="3">
    <location>
        <begin position="169"/>
        <end position="212"/>
    </location>
</feature>
<keyword evidence="2" id="KW-0472">Membrane</keyword>
<dbReference type="InterPro" id="IPR036908">
    <property type="entry name" value="RlpA-like_sf"/>
</dbReference>
<organism evidence="4 5">
    <name type="scientific">Spirosoma fluviale</name>
    <dbReference type="NCBI Taxonomy" id="1597977"/>
    <lineage>
        <taxon>Bacteria</taxon>
        <taxon>Pseudomonadati</taxon>
        <taxon>Bacteroidota</taxon>
        <taxon>Cytophagia</taxon>
        <taxon>Cytophagales</taxon>
        <taxon>Cytophagaceae</taxon>
        <taxon>Spirosoma</taxon>
    </lineage>
</organism>
<protein>
    <submittedName>
        <fullName evidence="4">LysM domain-containing protein</fullName>
    </submittedName>
</protein>
<name>A0A286GRL5_9BACT</name>
<gene>
    <name evidence="4" type="ORF">SAMN06269250_5847</name>
</gene>
<feature type="transmembrane region" description="Helical" evidence="2">
    <location>
        <begin position="20"/>
        <end position="39"/>
    </location>
</feature>
<evidence type="ECO:0000259" key="3">
    <source>
        <dbReference type="PROSITE" id="PS51782"/>
    </source>
</evidence>
<dbReference type="PROSITE" id="PS51782">
    <property type="entry name" value="LYSM"/>
    <property type="match status" value="1"/>
</dbReference>
<feature type="region of interest" description="Disordered" evidence="1">
    <location>
        <begin position="222"/>
        <end position="327"/>
    </location>
</feature>
<dbReference type="InterPro" id="IPR036779">
    <property type="entry name" value="LysM_dom_sf"/>
</dbReference>
<dbReference type="InterPro" id="IPR018392">
    <property type="entry name" value="LysM"/>
</dbReference>
<dbReference type="AlphaFoldDB" id="A0A286GRL5"/>
<feature type="region of interest" description="Disordered" evidence="1">
    <location>
        <begin position="129"/>
        <end position="154"/>
    </location>
</feature>
<dbReference type="Proteomes" id="UP000219452">
    <property type="component" value="Unassembled WGS sequence"/>
</dbReference>
<dbReference type="Pfam" id="PF01476">
    <property type="entry name" value="LysM"/>
    <property type="match status" value="2"/>
</dbReference>
<dbReference type="PANTHER" id="PTHR33734:SF22">
    <property type="entry name" value="MEMBRANE-BOUND LYTIC MUREIN TRANSGLYCOSYLASE D"/>
    <property type="match status" value="1"/>
</dbReference>
<evidence type="ECO:0000256" key="1">
    <source>
        <dbReference type="SAM" id="MobiDB-lite"/>
    </source>
</evidence>
<dbReference type="CDD" id="cd00118">
    <property type="entry name" value="LysM"/>
    <property type="match status" value="2"/>
</dbReference>
<feature type="compositionally biased region" description="Basic and acidic residues" evidence="1">
    <location>
        <begin position="287"/>
        <end position="312"/>
    </location>
</feature>
<dbReference type="EMBL" id="OCNH01000007">
    <property type="protein sequence ID" value="SOD97584.1"/>
    <property type="molecule type" value="Genomic_DNA"/>
</dbReference>
<reference evidence="5" key="1">
    <citation type="submission" date="2017-09" db="EMBL/GenBank/DDBJ databases">
        <authorList>
            <person name="Varghese N."/>
            <person name="Submissions S."/>
        </authorList>
    </citation>
    <scope>NUCLEOTIDE SEQUENCE [LARGE SCALE GENOMIC DNA]</scope>
    <source>
        <strain evidence="5">DSM 29961</strain>
    </source>
</reference>
<keyword evidence="5" id="KW-1185">Reference proteome</keyword>
<keyword evidence="2" id="KW-1133">Transmembrane helix</keyword>
<dbReference type="Gene3D" id="2.40.40.10">
    <property type="entry name" value="RlpA-like domain"/>
    <property type="match status" value="1"/>
</dbReference>
<feature type="compositionally biased region" description="Pro residues" evidence="1">
    <location>
        <begin position="224"/>
        <end position="236"/>
    </location>
</feature>
<keyword evidence="2" id="KW-0812">Transmembrane</keyword>
<dbReference type="PANTHER" id="PTHR33734">
    <property type="entry name" value="LYSM DOMAIN-CONTAINING GPI-ANCHORED PROTEIN 2"/>
    <property type="match status" value="1"/>
</dbReference>
<sequence>MVINTYSDPLTSEYQPMKKLPIYIRLGLLAGLAFIQPLAAHPILPTSKLVADSVGVEKKDGKRFILHRVDEGQTLFGIARRYKRSVADIRAANPELKDGVKYGQLVRIQIPDGALTRKEAKVIDKAIKKQEKEEKKDPNVAETPKPKDVKQEKQAEKVIIKNDDPAKVGIHVVETGQTLYSLAGRYGVSQADIRKWNNLPGNSVLIGQALIVSEKAYQARMPSAPAPITTPKPVETPPRRSEPDASTHVANRPSEPHKAETKPTPPAESRPDHHTEASSAPVANKPVDSKAAEPETKASAKPAEKPVEEVELPRPGNDAPMPTRGRRISSSGVAEMIEGNDGSGKYLALHRTAPIGTLVQVRNEFNNQSIWVKVIGRLPDTGVNDKILIKLSTQAFAKLSPVDRRFRAEVSYIVR</sequence>
<dbReference type="SMART" id="SM00257">
    <property type="entry name" value="LysM"/>
    <property type="match status" value="2"/>
</dbReference>
<dbReference type="Gene3D" id="3.10.350.10">
    <property type="entry name" value="LysM domain"/>
    <property type="match status" value="2"/>
</dbReference>
<dbReference type="GO" id="GO:0008932">
    <property type="term" value="F:lytic endotransglycosylase activity"/>
    <property type="evidence" value="ECO:0007669"/>
    <property type="project" value="TreeGrafter"/>
</dbReference>
<dbReference type="SUPFAM" id="SSF54106">
    <property type="entry name" value="LysM domain"/>
    <property type="match status" value="2"/>
</dbReference>